<dbReference type="RefSeq" id="XP_007414753.1">
    <property type="nucleotide sequence ID" value="XM_007414691.1"/>
</dbReference>
<evidence type="ECO:0000313" key="2">
    <source>
        <dbReference type="EMBL" id="EGG01919.1"/>
    </source>
</evidence>
<keyword evidence="3" id="KW-1185">Reference proteome</keyword>
<proteinExistence type="predicted"/>
<evidence type="ECO:0000256" key="1">
    <source>
        <dbReference type="SAM" id="MobiDB-lite"/>
    </source>
</evidence>
<name>F4S091_MELLP</name>
<feature type="compositionally biased region" description="Basic and acidic residues" evidence="1">
    <location>
        <begin position="451"/>
        <end position="460"/>
    </location>
</feature>
<protein>
    <submittedName>
        <fullName evidence="2">Uncharacterized protein</fullName>
    </submittedName>
</protein>
<dbReference type="VEuPathDB" id="FungiDB:MELLADRAFT_110575"/>
<accession>F4S091</accession>
<dbReference type="Proteomes" id="UP000001072">
    <property type="component" value="Unassembled WGS sequence"/>
</dbReference>
<dbReference type="KEGG" id="mlr:MELLADRAFT_110575"/>
<dbReference type="GeneID" id="18924120"/>
<feature type="region of interest" description="Disordered" evidence="1">
    <location>
        <begin position="428"/>
        <end position="460"/>
    </location>
</feature>
<reference evidence="3" key="1">
    <citation type="journal article" date="2011" name="Proc. Natl. Acad. Sci. U.S.A.">
        <title>Obligate biotrophy features unraveled by the genomic analysis of rust fungi.</title>
        <authorList>
            <person name="Duplessis S."/>
            <person name="Cuomo C.A."/>
            <person name="Lin Y.-C."/>
            <person name="Aerts A."/>
            <person name="Tisserant E."/>
            <person name="Veneault-Fourrey C."/>
            <person name="Joly D.L."/>
            <person name="Hacquard S."/>
            <person name="Amselem J."/>
            <person name="Cantarel B.L."/>
            <person name="Chiu R."/>
            <person name="Coutinho P.M."/>
            <person name="Feau N."/>
            <person name="Field M."/>
            <person name="Frey P."/>
            <person name="Gelhaye E."/>
            <person name="Goldberg J."/>
            <person name="Grabherr M.G."/>
            <person name="Kodira C.D."/>
            <person name="Kohler A."/>
            <person name="Kuees U."/>
            <person name="Lindquist E.A."/>
            <person name="Lucas S.M."/>
            <person name="Mago R."/>
            <person name="Mauceli E."/>
            <person name="Morin E."/>
            <person name="Murat C."/>
            <person name="Pangilinan J.L."/>
            <person name="Park R."/>
            <person name="Pearson M."/>
            <person name="Quesneville H."/>
            <person name="Rouhier N."/>
            <person name="Sakthikumar S."/>
            <person name="Salamov A.A."/>
            <person name="Schmutz J."/>
            <person name="Selles B."/>
            <person name="Shapiro H."/>
            <person name="Tanguay P."/>
            <person name="Tuskan G.A."/>
            <person name="Henrissat B."/>
            <person name="Van de Peer Y."/>
            <person name="Rouze P."/>
            <person name="Ellis J.G."/>
            <person name="Dodds P.N."/>
            <person name="Schein J.E."/>
            <person name="Zhong S."/>
            <person name="Hamelin R.C."/>
            <person name="Grigoriev I.V."/>
            <person name="Szabo L.J."/>
            <person name="Martin F."/>
        </authorList>
    </citation>
    <scope>NUCLEOTIDE SEQUENCE [LARGE SCALE GENOMIC DNA]</scope>
    <source>
        <strain evidence="3">98AG31 / pathotype 3-4-7</strain>
    </source>
</reference>
<evidence type="ECO:0000313" key="3">
    <source>
        <dbReference type="Proteomes" id="UP000001072"/>
    </source>
</evidence>
<dbReference type="InParanoid" id="F4S091"/>
<organism evidence="3">
    <name type="scientific">Melampsora larici-populina (strain 98AG31 / pathotype 3-4-7)</name>
    <name type="common">Poplar leaf rust fungus</name>
    <dbReference type="NCBI Taxonomy" id="747676"/>
    <lineage>
        <taxon>Eukaryota</taxon>
        <taxon>Fungi</taxon>
        <taxon>Dikarya</taxon>
        <taxon>Basidiomycota</taxon>
        <taxon>Pucciniomycotina</taxon>
        <taxon>Pucciniomycetes</taxon>
        <taxon>Pucciniales</taxon>
        <taxon>Melampsoraceae</taxon>
        <taxon>Melampsora</taxon>
    </lineage>
</organism>
<gene>
    <name evidence="2" type="ORF">MELLADRAFT_110575</name>
</gene>
<dbReference type="HOGENOM" id="CLU_594575_0_0_1"/>
<dbReference type="EMBL" id="GL883134">
    <property type="protein sequence ID" value="EGG01919.1"/>
    <property type="molecule type" value="Genomic_DNA"/>
</dbReference>
<sequence length="460" mass="50378">MLRRSQSANGAALLGLHYEENRRIRTTTQPKIRPELNNLNDEDLTQALSDMFLAKYGYMARPQQVEVAEKHVVGLHAVNLTGPNCTQGMCDSIIEGHFNFVYVLINNSRGTPNETANPNSTFAQRYHATTGPESKANAVAAYVAGTLAAALTTENFDDSIAMDKVGLEALLSAPPEAVVLPRPEPRPSALQCSKDDSIMRSVELMALVDALVVAFDKLFNKVMTSPSNLGPEDYLGRDLAWDLAKNIDIFSEPGDLAVVLASETIEGQFETLFGAFQDWKARLDTDAVLVEASTRRRTAIRAASAKKAISVEGALLAKQRHEAQKMQHQLDRENAKQQLAIQKAADHDRRTQEKLNAAARKKAAPNKIVNRNGNVTNHISQQGESANNIVTHGHIFSHAPSALPKRVAEEWPGVMNPKRRTSLNGIAITPLPEPPHLPNSQAHWPGPSETSKIDPRLSQI</sequence>
<dbReference type="AlphaFoldDB" id="F4S091"/>